<dbReference type="Proteomes" id="UP001142462">
    <property type="component" value="Unassembled WGS sequence"/>
</dbReference>
<reference evidence="8" key="2">
    <citation type="submission" date="2023-01" db="EMBL/GenBank/DDBJ databases">
        <authorList>
            <person name="Sun Q."/>
            <person name="Evtushenko L."/>
        </authorList>
    </citation>
    <scope>NUCLEOTIDE SEQUENCE</scope>
    <source>
        <strain evidence="8">VKM Ac-1020</strain>
    </source>
</reference>
<dbReference type="InterPro" id="IPR005238">
    <property type="entry name" value="ComB-like"/>
</dbReference>
<comment type="cofactor">
    <cofactor evidence="1">
        <name>Mg(2+)</name>
        <dbReference type="ChEBI" id="CHEBI:18420"/>
    </cofactor>
</comment>
<reference evidence="8" key="1">
    <citation type="journal article" date="2014" name="Int. J. Syst. Evol. Microbiol.">
        <title>Complete genome sequence of Corynebacterium casei LMG S-19264T (=DSM 44701T), isolated from a smear-ripened cheese.</title>
        <authorList>
            <consortium name="US DOE Joint Genome Institute (JGI-PGF)"/>
            <person name="Walter F."/>
            <person name="Albersmeier A."/>
            <person name="Kalinowski J."/>
            <person name="Ruckert C."/>
        </authorList>
    </citation>
    <scope>NUCLEOTIDE SEQUENCE</scope>
    <source>
        <strain evidence="8">VKM Ac-1020</strain>
    </source>
</reference>
<evidence type="ECO:0000256" key="4">
    <source>
        <dbReference type="ARBA" id="ARBA00021948"/>
    </source>
</evidence>
<keyword evidence="6" id="KW-0460">Magnesium</keyword>
<organism evidence="8 9">
    <name type="scientific">Microbacterium barkeri</name>
    <dbReference type="NCBI Taxonomy" id="33917"/>
    <lineage>
        <taxon>Bacteria</taxon>
        <taxon>Bacillati</taxon>
        <taxon>Actinomycetota</taxon>
        <taxon>Actinomycetes</taxon>
        <taxon>Micrococcales</taxon>
        <taxon>Microbacteriaceae</taxon>
        <taxon>Microbacterium</taxon>
    </lineage>
</organism>
<sequence length="210" mass="21538">MASAFDQSSYQVRFDWGVDGLRRLAPADVVIVVDVIRFTSNVAAAVARGEQVALADAHAVSINGAAVAQAAAGLEHAPVVLAGALRNAAAVGRAVLAEQERRGARTSIAVIAAGERDGAGLRFAVEDQLGAGAVIAALSDLGIDHSSPEAVVPAESFRALRRAVKHLLTASGSGRELDGDPRHADVKPAAAIDDLDIVPVLRDGVFTALD</sequence>
<dbReference type="EMBL" id="BSEJ01000017">
    <property type="protein sequence ID" value="GLJ62754.1"/>
    <property type="molecule type" value="Genomic_DNA"/>
</dbReference>
<evidence type="ECO:0000256" key="1">
    <source>
        <dbReference type="ARBA" id="ARBA00001946"/>
    </source>
</evidence>
<evidence type="ECO:0000256" key="3">
    <source>
        <dbReference type="ARBA" id="ARBA00012953"/>
    </source>
</evidence>
<proteinExistence type="inferred from homology"/>
<dbReference type="GO" id="GO:0000287">
    <property type="term" value="F:magnesium ion binding"/>
    <property type="evidence" value="ECO:0007669"/>
    <property type="project" value="InterPro"/>
</dbReference>
<evidence type="ECO:0000313" key="8">
    <source>
        <dbReference type="EMBL" id="GLJ62754.1"/>
    </source>
</evidence>
<comment type="catalytic activity">
    <reaction evidence="7">
        <text>(2R)-O-phospho-3-sulfolactate + H2O = (2R)-3-sulfolactate + phosphate</text>
        <dbReference type="Rhea" id="RHEA:23416"/>
        <dbReference type="ChEBI" id="CHEBI:15377"/>
        <dbReference type="ChEBI" id="CHEBI:15597"/>
        <dbReference type="ChEBI" id="CHEBI:43474"/>
        <dbReference type="ChEBI" id="CHEBI:58738"/>
        <dbReference type="EC" id="3.1.3.71"/>
    </reaction>
</comment>
<keyword evidence="5" id="KW-0378">Hydrolase</keyword>
<gene>
    <name evidence="8" type="ORF">GCM10017576_28850</name>
</gene>
<evidence type="ECO:0000256" key="7">
    <source>
        <dbReference type="ARBA" id="ARBA00033711"/>
    </source>
</evidence>
<dbReference type="Pfam" id="PF04029">
    <property type="entry name" value="2-ph_phosp"/>
    <property type="match status" value="1"/>
</dbReference>
<dbReference type="Gene3D" id="3.90.1560.10">
    <property type="entry name" value="ComB-like"/>
    <property type="match status" value="1"/>
</dbReference>
<dbReference type="SUPFAM" id="SSF142823">
    <property type="entry name" value="ComB-like"/>
    <property type="match status" value="1"/>
</dbReference>
<comment type="similarity">
    <text evidence="2">Belongs to the ComB family.</text>
</comment>
<evidence type="ECO:0000256" key="6">
    <source>
        <dbReference type="ARBA" id="ARBA00022842"/>
    </source>
</evidence>
<name>A0A9W6LXD5_9MICO</name>
<keyword evidence="9" id="KW-1185">Reference proteome</keyword>
<dbReference type="PANTHER" id="PTHR37311:SF1">
    <property type="entry name" value="2-PHOSPHOSULFOLACTATE PHOSPHATASE-RELATED"/>
    <property type="match status" value="1"/>
</dbReference>
<dbReference type="AlphaFoldDB" id="A0A9W6LXD5"/>
<dbReference type="EC" id="3.1.3.71" evidence="3"/>
<dbReference type="RefSeq" id="WP_271174440.1">
    <property type="nucleotide sequence ID" value="NZ_BSEJ01000017.1"/>
</dbReference>
<dbReference type="PANTHER" id="PTHR37311">
    <property type="entry name" value="2-PHOSPHOSULFOLACTATE PHOSPHATASE-RELATED"/>
    <property type="match status" value="1"/>
</dbReference>
<evidence type="ECO:0000256" key="5">
    <source>
        <dbReference type="ARBA" id="ARBA00022801"/>
    </source>
</evidence>
<evidence type="ECO:0000256" key="2">
    <source>
        <dbReference type="ARBA" id="ARBA00009997"/>
    </source>
</evidence>
<accession>A0A9W6LXD5</accession>
<comment type="caution">
    <text evidence="8">The sequence shown here is derived from an EMBL/GenBank/DDBJ whole genome shotgun (WGS) entry which is preliminary data.</text>
</comment>
<dbReference type="InterPro" id="IPR036702">
    <property type="entry name" value="ComB-like_sf"/>
</dbReference>
<dbReference type="GO" id="GO:0050532">
    <property type="term" value="F:2-phosphosulfolactate phosphatase activity"/>
    <property type="evidence" value="ECO:0007669"/>
    <property type="project" value="UniProtKB-EC"/>
</dbReference>
<evidence type="ECO:0000313" key="9">
    <source>
        <dbReference type="Proteomes" id="UP001142462"/>
    </source>
</evidence>
<dbReference type="GO" id="GO:0050545">
    <property type="term" value="F:sulfopyruvate decarboxylase activity"/>
    <property type="evidence" value="ECO:0007669"/>
    <property type="project" value="TreeGrafter"/>
</dbReference>
<protein>
    <recommendedName>
        <fullName evidence="4">Probable 2-phosphosulfolactate phosphatase</fullName>
        <ecNumber evidence="3">3.1.3.71</ecNumber>
    </recommendedName>
</protein>